<keyword evidence="2" id="KW-1185">Reference proteome</keyword>
<evidence type="ECO:0000313" key="2">
    <source>
        <dbReference type="Proteomes" id="UP001055072"/>
    </source>
</evidence>
<organism evidence="1 2">
    <name type="scientific">Irpex rosettiformis</name>
    <dbReference type="NCBI Taxonomy" id="378272"/>
    <lineage>
        <taxon>Eukaryota</taxon>
        <taxon>Fungi</taxon>
        <taxon>Dikarya</taxon>
        <taxon>Basidiomycota</taxon>
        <taxon>Agaricomycotina</taxon>
        <taxon>Agaricomycetes</taxon>
        <taxon>Polyporales</taxon>
        <taxon>Irpicaceae</taxon>
        <taxon>Irpex</taxon>
    </lineage>
</organism>
<comment type="caution">
    <text evidence="1">The sequence shown here is derived from an EMBL/GenBank/DDBJ whole genome shotgun (WGS) entry which is preliminary data.</text>
</comment>
<proteinExistence type="predicted"/>
<protein>
    <submittedName>
        <fullName evidence="1">Uncharacterized protein</fullName>
    </submittedName>
</protein>
<name>A0ACB8UAQ6_9APHY</name>
<reference evidence="1" key="1">
    <citation type="journal article" date="2021" name="Environ. Microbiol.">
        <title>Gene family expansions and transcriptome signatures uncover fungal adaptations to wood decay.</title>
        <authorList>
            <person name="Hage H."/>
            <person name="Miyauchi S."/>
            <person name="Viragh M."/>
            <person name="Drula E."/>
            <person name="Min B."/>
            <person name="Chaduli D."/>
            <person name="Navarro D."/>
            <person name="Favel A."/>
            <person name="Norest M."/>
            <person name="Lesage-Meessen L."/>
            <person name="Balint B."/>
            <person name="Merenyi Z."/>
            <person name="de Eugenio L."/>
            <person name="Morin E."/>
            <person name="Martinez A.T."/>
            <person name="Baldrian P."/>
            <person name="Stursova M."/>
            <person name="Martinez M.J."/>
            <person name="Novotny C."/>
            <person name="Magnuson J.K."/>
            <person name="Spatafora J.W."/>
            <person name="Maurice S."/>
            <person name="Pangilinan J."/>
            <person name="Andreopoulos W."/>
            <person name="LaButti K."/>
            <person name="Hundley H."/>
            <person name="Na H."/>
            <person name="Kuo A."/>
            <person name="Barry K."/>
            <person name="Lipzen A."/>
            <person name="Henrissat B."/>
            <person name="Riley R."/>
            <person name="Ahrendt S."/>
            <person name="Nagy L.G."/>
            <person name="Grigoriev I.V."/>
            <person name="Martin F."/>
            <person name="Rosso M.N."/>
        </authorList>
    </citation>
    <scope>NUCLEOTIDE SEQUENCE</scope>
    <source>
        <strain evidence="1">CBS 384.51</strain>
    </source>
</reference>
<gene>
    <name evidence="1" type="ORF">BDY19DRAFT_983763</name>
</gene>
<accession>A0ACB8UAQ6</accession>
<evidence type="ECO:0000313" key="1">
    <source>
        <dbReference type="EMBL" id="KAI0091398.1"/>
    </source>
</evidence>
<dbReference type="Proteomes" id="UP001055072">
    <property type="component" value="Unassembled WGS sequence"/>
</dbReference>
<dbReference type="EMBL" id="MU274905">
    <property type="protein sequence ID" value="KAI0091398.1"/>
    <property type="molecule type" value="Genomic_DNA"/>
</dbReference>
<sequence>MEACDGHRRRDGAGEQRIISKRGSSDSSDPFDLPGPPPLNYTVRTKTRERYIIIFFVLIFVETCVLPLILFYSLRWGAHLSITKNLAIITSLIGTVSGLKLGQRQYNLWFRQGHESRRPIGAGRWGVDAFQVLISIALFAFFVPLIVGSSLSPANVSTVAMALPFFMLTFCIPLLITGIWDRHLRVPFRVSSLPKHQVLPPLTYTITEDVVAVDGGGGLMYRQAWRHRYEASRVLRRVCRVTAIAWGVSGCVVASGCIAAAWTAPTDTAYGLGYSMPWLWALLVSAWTIHYVHDALKCEKLEWEVGRAHKEMELHLKEKEDAEEYGEGGF</sequence>